<reference evidence="1 2" key="1">
    <citation type="submission" date="2012-09" db="EMBL/GenBank/DDBJ databases">
        <title>The Genome Sequence of Actinobaculum massiliae ACS-171-V-COL2.</title>
        <authorList>
            <consortium name="The Broad Institute Genome Sequencing Platform"/>
            <person name="Earl A."/>
            <person name="Ward D."/>
            <person name="Feldgarden M."/>
            <person name="Gevers D."/>
            <person name="Saerens B."/>
            <person name="Vaneechoutte M."/>
            <person name="Walker B."/>
            <person name="Young S.K."/>
            <person name="Zeng Q."/>
            <person name="Gargeya S."/>
            <person name="Fitzgerald M."/>
            <person name="Haas B."/>
            <person name="Abouelleil A."/>
            <person name="Alvarado L."/>
            <person name="Arachchi H.M."/>
            <person name="Berlin A."/>
            <person name="Chapman S.B."/>
            <person name="Goldberg J."/>
            <person name="Griggs A."/>
            <person name="Gujja S."/>
            <person name="Hansen M."/>
            <person name="Howarth C."/>
            <person name="Imamovic A."/>
            <person name="Larimer J."/>
            <person name="McCowen C."/>
            <person name="Montmayeur A."/>
            <person name="Murphy C."/>
            <person name="Neiman D."/>
            <person name="Pearson M."/>
            <person name="Priest M."/>
            <person name="Roberts A."/>
            <person name="Saif S."/>
            <person name="Shea T."/>
            <person name="Sisk P."/>
            <person name="Sykes S."/>
            <person name="Wortman J."/>
            <person name="Nusbaum C."/>
            <person name="Birren B."/>
        </authorList>
    </citation>
    <scope>NUCLEOTIDE SEQUENCE [LARGE SCALE GENOMIC DNA]</scope>
    <source>
        <strain evidence="2">ACS-171-V-Col2</strain>
    </source>
</reference>
<dbReference type="Proteomes" id="UP000009888">
    <property type="component" value="Unassembled WGS sequence"/>
</dbReference>
<name>K9EHW0_9ACTO</name>
<gene>
    <name evidence="1" type="ORF">HMPREF9233_00771</name>
</gene>
<sequence length="38" mass="4595">MKRFLLFSFALVGGYCVFLEFQKRTQHLAHWHEVRDPS</sequence>
<evidence type="ECO:0000313" key="2">
    <source>
        <dbReference type="Proteomes" id="UP000009888"/>
    </source>
</evidence>
<dbReference type="EMBL" id="AGWL01000003">
    <property type="protein sequence ID" value="EKU95406.1"/>
    <property type="molecule type" value="Genomic_DNA"/>
</dbReference>
<organism evidence="1 2">
    <name type="scientific">Actinobaculum massiliense ACS-171-V-Col2</name>
    <dbReference type="NCBI Taxonomy" id="883066"/>
    <lineage>
        <taxon>Bacteria</taxon>
        <taxon>Bacillati</taxon>
        <taxon>Actinomycetota</taxon>
        <taxon>Actinomycetes</taxon>
        <taxon>Actinomycetales</taxon>
        <taxon>Actinomycetaceae</taxon>
        <taxon>Actinobaculum</taxon>
    </lineage>
</organism>
<dbReference type="HOGENOM" id="CLU_213427_2_0_11"/>
<accession>K9EHW0</accession>
<evidence type="ECO:0000313" key="1">
    <source>
        <dbReference type="EMBL" id="EKU95406.1"/>
    </source>
</evidence>
<proteinExistence type="predicted"/>
<keyword evidence="2" id="KW-1185">Reference proteome</keyword>
<protein>
    <submittedName>
        <fullName evidence="1">Uncharacterized protein</fullName>
    </submittedName>
</protein>
<comment type="caution">
    <text evidence="1">The sequence shown here is derived from an EMBL/GenBank/DDBJ whole genome shotgun (WGS) entry which is preliminary data.</text>
</comment>
<dbReference type="AlphaFoldDB" id="K9EHW0"/>